<reference evidence="2" key="1">
    <citation type="submission" date="2023-08" db="EMBL/GenBank/DDBJ databases">
        <title>Reintroducing virulent viruses to syntetic microbiomes.</title>
        <authorList>
            <person name="Wilde J."/>
            <person name="Boyes R."/>
            <person name="Robinson A.V."/>
            <person name="Daisley B.A."/>
            <person name="Allen-Vercoe E."/>
        </authorList>
    </citation>
    <scope>NUCLEOTIDE SEQUENCE</scope>
    <source>
        <strain evidence="2">225I_12FAA</strain>
    </source>
</reference>
<keyword evidence="1" id="KW-1133">Transmembrane helix</keyword>
<feature type="transmembrane region" description="Helical" evidence="1">
    <location>
        <begin position="12"/>
        <end position="33"/>
    </location>
</feature>
<accession>A0AAW8VGW3</accession>
<keyword evidence="1" id="KW-0812">Transmembrane</keyword>
<dbReference type="RefSeq" id="WP_149924498.1">
    <property type="nucleotide sequence ID" value="NZ_CAXKYC010000016.1"/>
</dbReference>
<dbReference type="Proteomes" id="UP001266995">
    <property type="component" value="Unassembled WGS sequence"/>
</dbReference>
<evidence type="ECO:0000313" key="2">
    <source>
        <dbReference type="EMBL" id="MDT4511232.1"/>
    </source>
</evidence>
<comment type="caution">
    <text evidence="2">The sequence shown here is derived from an EMBL/GenBank/DDBJ whole genome shotgun (WGS) entry which is preliminary data.</text>
</comment>
<evidence type="ECO:0000313" key="3">
    <source>
        <dbReference type="Proteomes" id="UP001266995"/>
    </source>
</evidence>
<evidence type="ECO:0008006" key="4">
    <source>
        <dbReference type="Google" id="ProtNLM"/>
    </source>
</evidence>
<evidence type="ECO:0000256" key="1">
    <source>
        <dbReference type="SAM" id="Phobius"/>
    </source>
</evidence>
<dbReference type="EMBL" id="JAVSNH010000001">
    <property type="protein sequence ID" value="MDT4511232.1"/>
    <property type="molecule type" value="Genomic_DNA"/>
</dbReference>
<sequence>MKTTCKKIYKFVTVLLEMFVSVLSVTLFSSFGVGRSFKNIQKTLFFDYDVHILCNGPSLKDVICKQDFKGLNLLAVNYFALTDAFITLKPNYYIILDPNLSRRSSNQLEQRNKLIEAIAKVSWKMILFVPRDISKDWLEKMKHNECVKIIKYNQTPVSGFRGISHYIYKKSLGMPLPQNVLNAAIFCAINAGFKHIYLYGAEHSWMKNFDVDESTHRVYLNDGHFYKSENIRYMPKGSYKKWLRWIYLMMNSHDMLREYANYRGVTILNRTPNSFIDAYDFDLCL</sequence>
<keyword evidence="1" id="KW-0472">Membrane</keyword>
<name>A0AAW8VGW3_9BACE</name>
<organism evidence="2 3">
    <name type="scientific">Bacteroides cellulosilyticus</name>
    <dbReference type="NCBI Taxonomy" id="246787"/>
    <lineage>
        <taxon>Bacteria</taxon>
        <taxon>Pseudomonadati</taxon>
        <taxon>Bacteroidota</taxon>
        <taxon>Bacteroidia</taxon>
        <taxon>Bacteroidales</taxon>
        <taxon>Bacteroidaceae</taxon>
        <taxon>Bacteroides</taxon>
    </lineage>
</organism>
<dbReference type="Gene3D" id="3.90.1480.10">
    <property type="entry name" value="Alpha-2,3-sialyltransferase"/>
    <property type="match status" value="1"/>
</dbReference>
<dbReference type="AlphaFoldDB" id="A0AAW8VGW3"/>
<proteinExistence type="predicted"/>
<protein>
    <recommendedName>
        <fullName evidence="4">DUF115 domain-containing protein</fullName>
    </recommendedName>
</protein>
<gene>
    <name evidence="2" type="ORF">RO785_09595</name>
</gene>